<dbReference type="EMBL" id="JBHFFA010000006">
    <property type="protein sequence ID" value="KAL2620177.1"/>
    <property type="molecule type" value="Genomic_DNA"/>
</dbReference>
<evidence type="ECO:0000313" key="3">
    <source>
        <dbReference type="Proteomes" id="UP001605036"/>
    </source>
</evidence>
<name>A0ABD1Y3G6_9MARC</name>
<proteinExistence type="predicted"/>
<organism evidence="2 3">
    <name type="scientific">Riccia fluitans</name>
    <dbReference type="NCBI Taxonomy" id="41844"/>
    <lineage>
        <taxon>Eukaryota</taxon>
        <taxon>Viridiplantae</taxon>
        <taxon>Streptophyta</taxon>
        <taxon>Embryophyta</taxon>
        <taxon>Marchantiophyta</taxon>
        <taxon>Marchantiopsida</taxon>
        <taxon>Marchantiidae</taxon>
        <taxon>Marchantiales</taxon>
        <taxon>Ricciaceae</taxon>
        <taxon>Riccia</taxon>
    </lineage>
</organism>
<feature type="compositionally biased region" description="Polar residues" evidence="1">
    <location>
        <begin position="1"/>
        <end position="31"/>
    </location>
</feature>
<dbReference type="InterPro" id="IPR036691">
    <property type="entry name" value="Endo/exonu/phosph_ase_sf"/>
</dbReference>
<comment type="caution">
    <text evidence="2">The sequence shown here is derived from an EMBL/GenBank/DDBJ whole genome shotgun (WGS) entry which is preliminary data.</text>
</comment>
<dbReference type="Proteomes" id="UP001605036">
    <property type="component" value="Unassembled WGS sequence"/>
</dbReference>
<sequence length="451" mass="52028">MTTPDGSRNSTQENISKSMNPGQTQGNSSKRQGGKKTSNKTEQGTFAVDYTEEGKAGAALIIRKNWGILAKGRRGDGTAVWMKARTEIGEIGFVSVHGPRDRSNRARLWKWLSEVCVDGVWILGGDWNSVETWEDSIGDSPIQCGTEQRRWNSLAAQLDLADGWTKAEAAMEEWRKAGHQVEDARCQWELKWGATREYLKRKQKEDRCKETELQEKISEMQQKLREMAANRVNTASADWTKLVAEVWEMETTLAAKWRKFSRLRWIREGDAPSKFFFSTLKVRQAQEEISTLIKDDGTRLEDDDRILEELQQYYLQLYRQHPVSEEYEELRLRILNLVHKRISAAHNKFLLGKPEEEEIRKVILHLKSEKAPGIDGMTAEVLRLLWIHAPGDVVDFVHKFWVTGKLTWKQQTGVIKLIPKEGDRQRIKNWRPLTLLNTGYKLISKLIANRL</sequence>
<dbReference type="PANTHER" id="PTHR19446">
    <property type="entry name" value="REVERSE TRANSCRIPTASES"/>
    <property type="match status" value="1"/>
</dbReference>
<gene>
    <name evidence="2" type="ORF">R1flu_000382</name>
</gene>
<protein>
    <recommendedName>
        <fullName evidence="4">Endonuclease/exonuclease/phosphatase domain-containing protein</fullName>
    </recommendedName>
</protein>
<dbReference type="Gene3D" id="3.60.10.10">
    <property type="entry name" value="Endonuclease/exonuclease/phosphatase"/>
    <property type="match status" value="1"/>
</dbReference>
<evidence type="ECO:0000313" key="2">
    <source>
        <dbReference type="EMBL" id="KAL2620177.1"/>
    </source>
</evidence>
<evidence type="ECO:0000256" key="1">
    <source>
        <dbReference type="SAM" id="MobiDB-lite"/>
    </source>
</evidence>
<dbReference type="SUPFAM" id="SSF56219">
    <property type="entry name" value="DNase I-like"/>
    <property type="match status" value="1"/>
</dbReference>
<feature type="region of interest" description="Disordered" evidence="1">
    <location>
        <begin position="1"/>
        <end position="42"/>
    </location>
</feature>
<evidence type="ECO:0008006" key="4">
    <source>
        <dbReference type="Google" id="ProtNLM"/>
    </source>
</evidence>
<dbReference type="AlphaFoldDB" id="A0ABD1Y3G6"/>
<reference evidence="2 3" key="1">
    <citation type="submission" date="2024-09" db="EMBL/GenBank/DDBJ databases">
        <title>Chromosome-scale assembly of Riccia fluitans.</title>
        <authorList>
            <person name="Paukszto L."/>
            <person name="Sawicki J."/>
            <person name="Karawczyk K."/>
            <person name="Piernik-Szablinska J."/>
            <person name="Szczecinska M."/>
            <person name="Mazdziarz M."/>
        </authorList>
    </citation>
    <scope>NUCLEOTIDE SEQUENCE [LARGE SCALE GENOMIC DNA]</scope>
    <source>
        <strain evidence="2">Rf_01</strain>
        <tissue evidence="2">Aerial parts of the thallus</tissue>
    </source>
</reference>
<keyword evidence="3" id="KW-1185">Reference proteome</keyword>
<accession>A0ABD1Y3G6</accession>